<dbReference type="AlphaFoldDB" id="X6NQX9"/>
<protein>
    <submittedName>
        <fullName evidence="1">Uncharacterized protein</fullName>
    </submittedName>
</protein>
<accession>X6NQX9</accession>
<comment type="caution">
    <text evidence="1">The sequence shown here is derived from an EMBL/GenBank/DDBJ whole genome shotgun (WGS) entry which is preliminary data.</text>
</comment>
<evidence type="ECO:0000313" key="2">
    <source>
        <dbReference type="Proteomes" id="UP000023152"/>
    </source>
</evidence>
<organism evidence="1 2">
    <name type="scientific">Reticulomyxa filosa</name>
    <dbReference type="NCBI Taxonomy" id="46433"/>
    <lineage>
        <taxon>Eukaryota</taxon>
        <taxon>Sar</taxon>
        <taxon>Rhizaria</taxon>
        <taxon>Retaria</taxon>
        <taxon>Foraminifera</taxon>
        <taxon>Monothalamids</taxon>
        <taxon>Reticulomyxidae</taxon>
        <taxon>Reticulomyxa</taxon>
    </lineage>
</organism>
<feature type="non-terminal residue" evidence="1">
    <location>
        <position position="1"/>
    </location>
</feature>
<dbReference type="EMBL" id="ASPP01006848">
    <property type="protein sequence ID" value="ETO28124.1"/>
    <property type="molecule type" value="Genomic_DNA"/>
</dbReference>
<evidence type="ECO:0000313" key="1">
    <source>
        <dbReference type="EMBL" id="ETO28124.1"/>
    </source>
</evidence>
<keyword evidence="2" id="KW-1185">Reference proteome</keyword>
<dbReference type="Proteomes" id="UP000023152">
    <property type="component" value="Unassembled WGS sequence"/>
</dbReference>
<sequence length="224" mass="25651">TSKYHVEKKTIQTHAATGLIEKMEDKEKGIRTKILFQGHVVVGIVLKRKKNIVCRYYFVHIHKKLLDGCDNAKRSTNNDNDDDHEMQSMFILLICQLFQYIGLEFCAPQYLDATAGVRKRANIVAYLLQKTTNAVDVDTNELFGYQKPNTQIRKMEWSAIDKTATKKVIALGKSLSVMLASPKQVQLFQIMEYLMGSISLKPTRAFQYKSPWYFVGNLCACLFP</sequence>
<proteinExistence type="predicted"/>
<reference evidence="1 2" key="1">
    <citation type="journal article" date="2013" name="Curr. Biol.">
        <title>The Genome of the Foraminiferan Reticulomyxa filosa.</title>
        <authorList>
            <person name="Glockner G."/>
            <person name="Hulsmann N."/>
            <person name="Schleicher M."/>
            <person name="Noegel A.A."/>
            <person name="Eichinger L."/>
            <person name="Gallinger C."/>
            <person name="Pawlowski J."/>
            <person name="Sierra R."/>
            <person name="Euteneuer U."/>
            <person name="Pillet L."/>
            <person name="Moustafa A."/>
            <person name="Platzer M."/>
            <person name="Groth M."/>
            <person name="Szafranski K."/>
            <person name="Schliwa M."/>
        </authorList>
    </citation>
    <scope>NUCLEOTIDE SEQUENCE [LARGE SCALE GENOMIC DNA]</scope>
</reference>
<gene>
    <name evidence="1" type="ORF">RFI_09008</name>
</gene>
<name>X6NQX9_RETFI</name>